<accession>A0A382I7X4</accession>
<keyword evidence="1" id="KW-0472">Membrane</keyword>
<keyword evidence="1" id="KW-1133">Transmembrane helix</keyword>
<dbReference type="EMBL" id="UINC01065756">
    <property type="protein sequence ID" value="SVB95750.1"/>
    <property type="molecule type" value="Genomic_DNA"/>
</dbReference>
<evidence type="ECO:0000313" key="2">
    <source>
        <dbReference type="EMBL" id="SVB95750.1"/>
    </source>
</evidence>
<name>A0A382I7X4_9ZZZZ</name>
<evidence type="ECO:0000256" key="1">
    <source>
        <dbReference type="SAM" id="Phobius"/>
    </source>
</evidence>
<organism evidence="2">
    <name type="scientific">marine metagenome</name>
    <dbReference type="NCBI Taxonomy" id="408172"/>
    <lineage>
        <taxon>unclassified sequences</taxon>
        <taxon>metagenomes</taxon>
        <taxon>ecological metagenomes</taxon>
    </lineage>
</organism>
<protein>
    <recommendedName>
        <fullName evidence="3">ResB-like domain-containing protein</fullName>
    </recommendedName>
</protein>
<keyword evidence="1" id="KW-0812">Transmembrane</keyword>
<evidence type="ECO:0008006" key="3">
    <source>
        <dbReference type="Google" id="ProtNLM"/>
    </source>
</evidence>
<reference evidence="2" key="1">
    <citation type="submission" date="2018-05" db="EMBL/GenBank/DDBJ databases">
        <authorList>
            <person name="Lanie J.A."/>
            <person name="Ng W.-L."/>
            <person name="Kazmierczak K.M."/>
            <person name="Andrzejewski T.M."/>
            <person name="Davidsen T.M."/>
            <person name="Wayne K.J."/>
            <person name="Tettelin H."/>
            <person name="Glass J.I."/>
            <person name="Rusch D."/>
            <person name="Podicherti R."/>
            <person name="Tsui H.-C.T."/>
            <person name="Winkler M.E."/>
        </authorList>
    </citation>
    <scope>NUCLEOTIDE SEQUENCE</scope>
</reference>
<feature type="non-terminal residue" evidence="2">
    <location>
        <position position="1"/>
    </location>
</feature>
<dbReference type="AlphaFoldDB" id="A0A382I7X4"/>
<sequence>NPLRHHGYTFYQSSFIESPDGETTVLAVVKNYGHLFPYISSIIMCIGLLVHLVMKLPNLFKKQEA</sequence>
<proteinExistence type="predicted"/>
<gene>
    <name evidence="2" type="ORF">METZ01_LOCUS248604</name>
</gene>
<feature type="transmembrane region" description="Helical" evidence="1">
    <location>
        <begin position="35"/>
        <end position="54"/>
    </location>
</feature>